<dbReference type="SUPFAM" id="SSF56935">
    <property type="entry name" value="Porins"/>
    <property type="match status" value="1"/>
</dbReference>
<keyword evidence="3" id="KW-1134">Transmembrane beta strand</keyword>
<keyword evidence="6 14" id="KW-0732">Signal</keyword>
<feature type="signal peptide" evidence="14">
    <location>
        <begin position="1"/>
        <end position="24"/>
    </location>
</feature>
<dbReference type="KEGG" id="smag:AN936_23340"/>
<evidence type="ECO:0000256" key="14">
    <source>
        <dbReference type="SAM" id="SignalP"/>
    </source>
</evidence>
<keyword evidence="10 12" id="KW-0472">Membrane</keyword>
<gene>
    <name evidence="17" type="ORF">AN936_23340</name>
</gene>
<feature type="region of interest" description="Disordered" evidence="13">
    <location>
        <begin position="27"/>
        <end position="51"/>
    </location>
</feature>
<keyword evidence="17" id="KW-0614">Plasmid</keyword>
<dbReference type="RefSeq" id="WP_054590538.1">
    <property type="nucleotide sequence ID" value="NZ_CP012701.1"/>
</dbReference>
<evidence type="ECO:0000259" key="15">
    <source>
        <dbReference type="Pfam" id="PF00593"/>
    </source>
</evidence>
<dbReference type="InterPro" id="IPR010917">
    <property type="entry name" value="TonB_rcpt_CS"/>
</dbReference>
<dbReference type="InterPro" id="IPR012910">
    <property type="entry name" value="Plug_dom"/>
</dbReference>
<sequence>MRFLLSASVAAIGISFALGSAAMAQDAAQQPAPDTAETDSPAAEQPRGEGEKEIIIVTARRRSEQLQSTPIAVTPFDQRKLDERQISTFGDLQFNVPNLTFTKTNFSGSSISIRAIGTTVITSSGDSGVAIHVNEAPIVFANIFSTELYDVQAFEVLRGPQGTLFGRNATGGTVNLITSRPVNDLTGYIEARVGDYNDEMFRGALNVPITDNFWVRGAFIKLSRDGYTENLHKGERIDGRDQWSARLSLRYSPTESTDINLMYQRFKEDSNRSRVYKQMCHKDPDGVYGCLPDRLGFDTIHTGGSNSHLQAVALGLLPWTRNTPSNIRAAANGRYSYTPVDAFAGVGVPTDLRQVRTDFTPVYKADEDILTLNVEQDVGAVALSFVGSYQKSDLLAQTDFDWDVPSAPFSFGRTAYYPFANGFPLDQYYNGNAYGGSFASVANYIARMQTLFPGGNIPTSALDTGAYVGSLPLYTPSLGTPSVYNITNVPFGYDEISGRAYQYSGELRVATNSDGPLQAQGGVLYMEVTNNGQYFVGLNTLDALSIFDNDLRKQPPGFFGPNSFYSTDCFANINPGTCGQPPYSVSELYDYKMKSLSFFGEANYAVRDNLNLTFGLRYTSDKKESRQRVLQLSGVFPFETLKKSFPGWTGRVGIDWTPQWAFADETLLYGFYSRGFKSGGFNTATSQRQLVDPTLSRQFDSEKVNAFELGMKNTFADNKLRLNLAAFLYDYNGLQVSTIQRQSSVNVNVDAKVWGLEAEVYYAPTSSWQFDINASYLGTKIGDRSIIDPRDPTDGRQDVMLIKDVLYGDLCVAPRGANDPRAVHGNCPRPGRDGPYFGPVVGGVVTQMYRGLPIGATATTSDGVVYSGFGVPRNLKGNELQNAPNWQIKVGAQHRRNLGFAYLTLRADYFIQGESWGRIFNRDPIDKLKGWDQLNLSAALSSMKPMPWELKFWMRNVSDKDNLTGMYVADAGNGLFTNVFLNEPRLYGVTLRTGF</sequence>
<evidence type="ECO:0000256" key="8">
    <source>
        <dbReference type="ARBA" id="ARBA00023065"/>
    </source>
</evidence>
<evidence type="ECO:0000256" key="6">
    <source>
        <dbReference type="ARBA" id="ARBA00022729"/>
    </source>
</evidence>
<feature type="domain" description="TonB-dependent receptor-like beta-barrel" evidence="15">
    <location>
        <begin position="393"/>
        <end position="778"/>
    </location>
</feature>
<dbReference type="Pfam" id="PF00593">
    <property type="entry name" value="TonB_dep_Rec_b-barrel"/>
    <property type="match status" value="1"/>
</dbReference>
<dbReference type="GO" id="GO:0006826">
    <property type="term" value="P:iron ion transport"/>
    <property type="evidence" value="ECO:0007669"/>
    <property type="project" value="UniProtKB-KW"/>
</dbReference>
<comment type="similarity">
    <text evidence="12">Belongs to the TonB-dependent receptor family.</text>
</comment>
<dbReference type="Proteomes" id="UP000058074">
    <property type="component" value="Plasmid 1"/>
</dbReference>
<evidence type="ECO:0000256" key="10">
    <source>
        <dbReference type="ARBA" id="ARBA00023136"/>
    </source>
</evidence>
<keyword evidence="7" id="KW-0408">Iron</keyword>
<keyword evidence="5" id="KW-0812">Transmembrane</keyword>
<dbReference type="InterPro" id="IPR039426">
    <property type="entry name" value="TonB-dep_rcpt-like"/>
</dbReference>
<name>A0A0N7GTB9_SPHMC</name>
<evidence type="ECO:0000256" key="12">
    <source>
        <dbReference type="RuleBase" id="RU003357"/>
    </source>
</evidence>
<keyword evidence="2" id="KW-0813">Transport</keyword>
<dbReference type="PANTHER" id="PTHR32552">
    <property type="entry name" value="FERRICHROME IRON RECEPTOR-RELATED"/>
    <property type="match status" value="1"/>
</dbReference>
<keyword evidence="11" id="KW-0998">Cell outer membrane</keyword>
<dbReference type="PROSITE" id="PS01156">
    <property type="entry name" value="TONB_DEPENDENT_REC_2"/>
    <property type="match status" value="1"/>
</dbReference>
<geneLocation type="plasmid" evidence="17 18">
    <name>1</name>
</geneLocation>
<evidence type="ECO:0000256" key="11">
    <source>
        <dbReference type="ARBA" id="ARBA00023237"/>
    </source>
</evidence>
<evidence type="ECO:0000256" key="7">
    <source>
        <dbReference type="ARBA" id="ARBA00023004"/>
    </source>
</evidence>
<evidence type="ECO:0008006" key="19">
    <source>
        <dbReference type="Google" id="ProtNLM"/>
    </source>
</evidence>
<evidence type="ECO:0000256" key="13">
    <source>
        <dbReference type="SAM" id="MobiDB-lite"/>
    </source>
</evidence>
<comment type="subcellular location">
    <subcellularLocation>
        <location evidence="1">Cell outer membrane</location>
        <topology evidence="1">Multi-pass membrane protein</topology>
    </subcellularLocation>
</comment>
<feature type="domain" description="TonB-dependent receptor plug" evidence="16">
    <location>
        <begin position="66"/>
        <end position="173"/>
    </location>
</feature>
<keyword evidence="8" id="KW-0406">Ion transport</keyword>
<keyword evidence="4" id="KW-0410">Iron transport</keyword>
<dbReference type="Pfam" id="PF07715">
    <property type="entry name" value="Plug"/>
    <property type="match status" value="1"/>
</dbReference>
<evidence type="ECO:0000313" key="18">
    <source>
        <dbReference type="Proteomes" id="UP000058074"/>
    </source>
</evidence>
<dbReference type="EMBL" id="CP012701">
    <property type="protein sequence ID" value="ALH83083.1"/>
    <property type="molecule type" value="Genomic_DNA"/>
</dbReference>
<reference evidence="17 18" key="1">
    <citation type="journal article" date="2015" name="Genome Announc.">
        <title>Complete Genome Sequence of Polypropylene Glycol- and Polyethylene Glycol-Degrading Sphingopyxis macrogoltabida Strain EY-1.</title>
        <authorList>
            <person name="Ohtsubo Y."/>
            <person name="Nagata Y."/>
            <person name="Numata M."/>
            <person name="Tsuchikane K."/>
            <person name="Hosoyama A."/>
            <person name="Yamazoe A."/>
            <person name="Tsuda M."/>
            <person name="Fujita N."/>
            <person name="Kawai F."/>
        </authorList>
    </citation>
    <scope>NUCLEOTIDE SEQUENCE [LARGE SCALE GENOMIC DNA]</scope>
    <source>
        <strain evidence="17 18">EY-1</strain>
        <plasmid evidence="17">1</plasmid>
    </source>
</reference>
<evidence type="ECO:0000256" key="9">
    <source>
        <dbReference type="ARBA" id="ARBA00023077"/>
    </source>
</evidence>
<evidence type="ECO:0000256" key="4">
    <source>
        <dbReference type="ARBA" id="ARBA00022496"/>
    </source>
</evidence>
<accession>A0A0N7GTB9</accession>
<keyword evidence="9 12" id="KW-0798">TonB box</keyword>
<proteinExistence type="inferred from homology"/>
<dbReference type="InterPro" id="IPR000531">
    <property type="entry name" value="Beta-barrel_TonB"/>
</dbReference>
<evidence type="ECO:0000256" key="1">
    <source>
        <dbReference type="ARBA" id="ARBA00004571"/>
    </source>
</evidence>
<dbReference type="OrthoDB" id="9760333at2"/>
<dbReference type="InterPro" id="IPR036942">
    <property type="entry name" value="Beta-barrel_TonB_sf"/>
</dbReference>
<evidence type="ECO:0000313" key="17">
    <source>
        <dbReference type="EMBL" id="ALH83083.1"/>
    </source>
</evidence>
<dbReference type="GO" id="GO:0009279">
    <property type="term" value="C:cell outer membrane"/>
    <property type="evidence" value="ECO:0007669"/>
    <property type="project" value="UniProtKB-SubCell"/>
</dbReference>
<dbReference type="PANTHER" id="PTHR32552:SF81">
    <property type="entry name" value="TONB-DEPENDENT OUTER MEMBRANE RECEPTOR"/>
    <property type="match status" value="1"/>
</dbReference>
<dbReference type="PATRIC" id="fig|33050.5.peg.4721"/>
<feature type="chain" id="PRO_5006012245" description="TonB-dependent receptor" evidence="14">
    <location>
        <begin position="25"/>
        <end position="995"/>
    </location>
</feature>
<protein>
    <recommendedName>
        <fullName evidence="19">TonB-dependent receptor</fullName>
    </recommendedName>
</protein>
<evidence type="ECO:0000256" key="3">
    <source>
        <dbReference type="ARBA" id="ARBA00022452"/>
    </source>
</evidence>
<evidence type="ECO:0000256" key="2">
    <source>
        <dbReference type="ARBA" id="ARBA00022448"/>
    </source>
</evidence>
<dbReference type="Gene3D" id="2.40.170.20">
    <property type="entry name" value="TonB-dependent receptor, beta-barrel domain"/>
    <property type="match status" value="3"/>
</dbReference>
<evidence type="ECO:0000256" key="5">
    <source>
        <dbReference type="ARBA" id="ARBA00022692"/>
    </source>
</evidence>
<dbReference type="AlphaFoldDB" id="A0A0N7GTB9"/>
<evidence type="ECO:0000259" key="16">
    <source>
        <dbReference type="Pfam" id="PF07715"/>
    </source>
</evidence>
<organism evidence="17 18">
    <name type="scientific">Sphingopyxis macrogoltabida</name>
    <name type="common">Sphingomonas macrogoltabidus</name>
    <dbReference type="NCBI Taxonomy" id="33050"/>
    <lineage>
        <taxon>Bacteria</taxon>
        <taxon>Pseudomonadati</taxon>
        <taxon>Pseudomonadota</taxon>
        <taxon>Alphaproteobacteria</taxon>
        <taxon>Sphingomonadales</taxon>
        <taxon>Sphingomonadaceae</taxon>
        <taxon>Sphingopyxis</taxon>
    </lineage>
</organism>